<proteinExistence type="predicted"/>
<dbReference type="EMBL" id="CAOQHR010000008">
    <property type="protein sequence ID" value="CAI6338128.1"/>
    <property type="molecule type" value="Genomic_DNA"/>
</dbReference>
<keyword evidence="2" id="KW-1185">Reference proteome</keyword>
<gene>
    <name evidence="1" type="ORF">PDIGIT_LOCUS11252</name>
</gene>
<dbReference type="AlphaFoldDB" id="A0A9W4UPR2"/>
<comment type="caution">
    <text evidence="1">The sequence shown here is derived from an EMBL/GenBank/DDBJ whole genome shotgun (WGS) entry which is preliminary data.</text>
</comment>
<organism evidence="1 2">
    <name type="scientific">Periconia digitata</name>
    <dbReference type="NCBI Taxonomy" id="1303443"/>
    <lineage>
        <taxon>Eukaryota</taxon>
        <taxon>Fungi</taxon>
        <taxon>Dikarya</taxon>
        <taxon>Ascomycota</taxon>
        <taxon>Pezizomycotina</taxon>
        <taxon>Dothideomycetes</taxon>
        <taxon>Pleosporomycetidae</taxon>
        <taxon>Pleosporales</taxon>
        <taxon>Massarineae</taxon>
        <taxon>Periconiaceae</taxon>
        <taxon>Periconia</taxon>
    </lineage>
</organism>
<name>A0A9W4UPR2_9PLEO</name>
<sequence length="135" mass="15644">MSRCYQNDRRPCSAGRRTGSRKVPRRCYYHWPLWSRYLRQPLSINVRDDVAQNHCSLTEFWFCLNLRNLCTESQVSRKRSDLSIGSQPPSIASGHCVVEQPAPIQPRTTRSDVFQVFEVSSRHTTRDWSAIDEGG</sequence>
<reference evidence="1" key="1">
    <citation type="submission" date="2023-01" db="EMBL/GenBank/DDBJ databases">
        <authorList>
            <person name="Van Ghelder C."/>
            <person name="Rancurel C."/>
        </authorList>
    </citation>
    <scope>NUCLEOTIDE SEQUENCE</scope>
    <source>
        <strain evidence="1">CNCM I-4278</strain>
    </source>
</reference>
<evidence type="ECO:0000313" key="2">
    <source>
        <dbReference type="Proteomes" id="UP001152607"/>
    </source>
</evidence>
<protein>
    <submittedName>
        <fullName evidence="1">Uncharacterized protein</fullName>
    </submittedName>
</protein>
<dbReference type="Proteomes" id="UP001152607">
    <property type="component" value="Unassembled WGS sequence"/>
</dbReference>
<evidence type="ECO:0000313" key="1">
    <source>
        <dbReference type="EMBL" id="CAI6338128.1"/>
    </source>
</evidence>
<accession>A0A9W4UPR2</accession>